<evidence type="ECO:0008006" key="3">
    <source>
        <dbReference type="Google" id="ProtNLM"/>
    </source>
</evidence>
<dbReference type="AlphaFoldDB" id="A0A9P5WW76"/>
<dbReference type="OrthoDB" id="7464126at2759"/>
<dbReference type="Proteomes" id="UP000807342">
    <property type="component" value="Unassembled WGS sequence"/>
</dbReference>
<proteinExistence type="predicted"/>
<dbReference type="EMBL" id="MU153001">
    <property type="protein sequence ID" value="KAF9440014.1"/>
    <property type="molecule type" value="Genomic_DNA"/>
</dbReference>
<organism evidence="1 2">
    <name type="scientific">Macrolepiota fuliginosa MF-IS2</name>
    <dbReference type="NCBI Taxonomy" id="1400762"/>
    <lineage>
        <taxon>Eukaryota</taxon>
        <taxon>Fungi</taxon>
        <taxon>Dikarya</taxon>
        <taxon>Basidiomycota</taxon>
        <taxon>Agaricomycotina</taxon>
        <taxon>Agaricomycetes</taxon>
        <taxon>Agaricomycetidae</taxon>
        <taxon>Agaricales</taxon>
        <taxon>Agaricineae</taxon>
        <taxon>Agaricaceae</taxon>
        <taxon>Macrolepiota</taxon>
    </lineage>
</organism>
<reference evidence="1" key="1">
    <citation type="submission" date="2020-11" db="EMBL/GenBank/DDBJ databases">
        <authorList>
            <consortium name="DOE Joint Genome Institute"/>
            <person name="Ahrendt S."/>
            <person name="Riley R."/>
            <person name="Andreopoulos W."/>
            <person name="Labutti K."/>
            <person name="Pangilinan J."/>
            <person name="Ruiz-Duenas F.J."/>
            <person name="Barrasa J.M."/>
            <person name="Sanchez-Garcia M."/>
            <person name="Camarero S."/>
            <person name="Miyauchi S."/>
            <person name="Serrano A."/>
            <person name="Linde D."/>
            <person name="Babiker R."/>
            <person name="Drula E."/>
            <person name="Ayuso-Fernandez I."/>
            <person name="Pacheco R."/>
            <person name="Padilla G."/>
            <person name="Ferreira P."/>
            <person name="Barriuso J."/>
            <person name="Kellner H."/>
            <person name="Castanera R."/>
            <person name="Alfaro M."/>
            <person name="Ramirez L."/>
            <person name="Pisabarro A.G."/>
            <person name="Kuo A."/>
            <person name="Tritt A."/>
            <person name="Lipzen A."/>
            <person name="He G."/>
            <person name="Yan M."/>
            <person name="Ng V."/>
            <person name="Cullen D."/>
            <person name="Martin F."/>
            <person name="Rosso M.-N."/>
            <person name="Henrissat B."/>
            <person name="Hibbett D."/>
            <person name="Martinez A.T."/>
            <person name="Grigoriev I.V."/>
        </authorList>
    </citation>
    <scope>NUCLEOTIDE SEQUENCE</scope>
    <source>
        <strain evidence="1">MF-IS2</strain>
    </source>
</reference>
<comment type="caution">
    <text evidence="1">The sequence shown here is derived from an EMBL/GenBank/DDBJ whole genome shotgun (WGS) entry which is preliminary data.</text>
</comment>
<protein>
    <recommendedName>
        <fullName evidence="3">NACHT domain-containing protein</fullName>
    </recommendedName>
</protein>
<feature type="non-terminal residue" evidence="1">
    <location>
        <position position="1"/>
    </location>
</feature>
<sequence length="299" mass="33861">HRPYQQYSQLVNAGSIIQVSINRQFKLLIVGPFFTLAQSLDPGEMFVILLDGMDNCEDVGILPDLICTINDSLYLPLVWIITTDSAISPPPPGREVESTSLEMAVNLNQADVESYLQAKFKEIKEIRSTLDQLPQWPAESTLGDVVEVVLKSGIFSKVTEIIQHVAETMGNPSQELMQILGSEAHVPIQNFHHPMFASRGGKSLETVKNLLLPLLPPHTKPLSFFLTCYIDETFREDASHYAYTHILWESHSTSLFVQTSWIKLAWDVRDEWINQHLQDQLFELSLGWLLSMDLNTINN</sequence>
<accession>A0A9P5WW76</accession>
<evidence type="ECO:0000313" key="1">
    <source>
        <dbReference type="EMBL" id="KAF9440014.1"/>
    </source>
</evidence>
<keyword evidence="2" id="KW-1185">Reference proteome</keyword>
<evidence type="ECO:0000313" key="2">
    <source>
        <dbReference type="Proteomes" id="UP000807342"/>
    </source>
</evidence>
<name>A0A9P5WW76_9AGAR</name>
<gene>
    <name evidence="1" type="ORF">P691DRAFT_783734</name>
</gene>